<gene>
    <name evidence="2" type="ORF">VP01_15444g1</name>
</gene>
<evidence type="ECO:0000256" key="1">
    <source>
        <dbReference type="SAM" id="MobiDB-lite"/>
    </source>
</evidence>
<evidence type="ECO:0000313" key="3">
    <source>
        <dbReference type="Proteomes" id="UP000037035"/>
    </source>
</evidence>
<feature type="region of interest" description="Disordered" evidence="1">
    <location>
        <begin position="1"/>
        <end position="29"/>
    </location>
</feature>
<reference evidence="2 3" key="1">
    <citation type="submission" date="2015-08" db="EMBL/GenBank/DDBJ databases">
        <title>Next Generation Sequencing and Analysis of the Genome of Puccinia sorghi L Schw, the Causal Agent of Maize Common Rust.</title>
        <authorList>
            <person name="Rochi L."/>
            <person name="Burguener G."/>
            <person name="Darino M."/>
            <person name="Turjanski A."/>
            <person name="Kreff E."/>
            <person name="Dieguez M.J."/>
            <person name="Sacco F."/>
        </authorList>
    </citation>
    <scope>NUCLEOTIDE SEQUENCE [LARGE SCALE GENOMIC DNA]</scope>
    <source>
        <strain evidence="2 3">RO10H11247</strain>
    </source>
</reference>
<feature type="compositionally biased region" description="Low complexity" evidence="1">
    <location>
        <begin position="66"/>
        <end position="77"/>
    </location>
</feature>
<dbReference type="AlphaFoldDB" id="A0A0L6VK56"/>
<dbReference type="EMBL" id="LAVV01006047">
    <property type="protein sequence ID" value="KNZ60505.1"/>
    <property type="molecule type" value="Genomic_DNA"/>
</dbReference>
<proteinExistence type="predicted"/>
<name>A0A0L6VK56_9BASI</name>
<accession>A0A0L6VK56</accession>
<feature type="non-terminal residue" evidence="2">
    <location>
        <position position="1"/>
    </location>
</feature>
<sequence length="99" mass="11202">KQQLQIRLWRQTTSPPNIRWPNPHLHNQTDLTSSKIASLEAKFSKRLSHFSPTTEGFSKDGAALQQLNSQSSNPPSSKNRNRYSTMSQFIGNGDSECEE</sequence>
<keyword evidence="3" id="KW-1185">Reference proteome</keyword>
<evidence type="ECO:0000313" key="2">
    <source>
        <dbReference type="EMBL" id="KNZ60505.1"/>
    </source>
</evidence>
<dbReference type="VEuPathDB" id="FungiDB:VP01_15444g1"/>
<comment type="caution">
    <text evidence="2">The sequence shown here is derived from an EMBL/GenBank/DDBJ whole genome shotgun (WGS) entry which is preliminary data.</text>
</comment>
<dbReference type="STRING" id="27349.A0A0L6VK56"/>
<organism evidence="2 3">
    <name type="scientific">Puccinia sorghi</name>
    <dbReference type="NCBI Taxonomy" id="27349"/>
    <lineage>
        <taxon>Eukaryota</taxon>
        <taxon>Fungi</taxon>
        <taxon>Dikarya</taxon>
        <taxon>Basidiomycota</taxon>
        <taxon>Pucciniomycotina</taxon>
        <taxon>Pucciniomycetes</taxon>
        <taxon>Pucciniales</taxon>
        <taxon>Pucciniaceae</taxon>
        <taxon>Puccinia</taxon>
    </lineage>
</organism>
<protein>
    <submittedName>
        <fullName evidence="2">Uncharacterized protein</fullName>
    </submittedName>
</protein>
<feature type="compositionally biased region" description="Polar residues" evidence="1">
    <location>
        <begin position="1"/>
        <end position="16"/>
    </location>
</feature>
<dbReference type="Proteomes" id="UP000037035">
    <property type="component" value="Unassembled WGS sequence"/>
</dbReference>
<feature type="region of interest" description="Disordered" evidence="1">
    <location>
        <begin position="66"/>
        <end position="99"/>
    </location>
</feature>